<feature type="compositionally biased region" description="Basic residues" evidence="2">
    <location>
        <begin position="300"/>
        <end position="314"/>
    </location>
</feature>
<feature type="region of interest" description="Disordered" evidence="2">
    <location>
        <begin position="150"/>
        <end position="235"/>
    </location>
</feature>
<evidence type="ECO:0000256" key="2">
    <source>
        <dbReference type="SAM" id="MobiDB-lite"/>
    </source>
</evidence>
<feature type="region of interest" description="Disordered" evidence="2">
    <location>
        <begin position="1"/>
        <end position="49"/>
    </location>
</feature>
<feature type="compositionally biased region" description="Basic and acidic residues" evidence="2">
    <location>
        <begin position="37"/>
        <end position="49"/>
    </location>
</feature>
<feature type="compositionally biased region" description="Basic and acidic residues" evidence="2">
    <location>
        <begin position="289"/>
        <end position="299"/>
    </location>
</feature>
<keyword evidence="1" id="KW-0862">Zinc</keyword>
<dbReference type="EMBL" id="JBFCZG010000006">
    <property type="protein sequence ID" value="KAL3421480.1"/>
    <property type="molecule type" value="Genomic_DNA"/>
</dbReference>
<feature type="compositionally biased region" description="Low complexity" evidence="2">
    <location>
        <begin position="222"/>
        <end position="233"/>
    </location>
</feature>
<feature type="compositionally biased region" description="Basic residues" evidence="2">
    <location>
        <begin position="208"/>
        <end position="220"/>
    </location>
</feature>
<protein>
    <recommendedName>
        <fullName evidence="3">C2H2-type domain-containing protein</fullName>
    </recommendedName>
</protein>
<organism evidence="4 5">
    <name type="scientific">Phlyctema vagabunda</name>
    <dbReference type="NCBI Taxonomy" id="108571"/>
    <lineage>
        <taxon>Eukaryota</taxon>
        <taxon>Fungi</taxon>
        <taxon>Dikarya</taxon>
        <taxon>Ascomycota</taxon>
        <taxon>Pezizomycotina</taxon>
        <taxon>Leotiomycetes</taxon>
        <taxon>Helotiales</taxon>
        <taxon>Dermateaceae</taxon>
        <taxon>Phlyctema</taxon>
    </lineage>
</organism>
<gene>
    <name evidence="4" type="ORF">PVAG01_07925</name>
</gene>
<comment type="caution">
    <text evidence="4">The sequence shown here is derived from an EMBL/GenBank/DDBJ whole genome shotgun (WGS) entry which is preliminary data.</text>
</comment>
<accession>A0ABR4PDT0</accession>
<feature type="compositionally biased region" description="Basic residues" evidence="2">
    <location>
        <begin position="150"/>
        <end position="159"/>
    </location>
</feature>
<dbReference type="PROSITE" id="PS50157">
    <property type="entry name" value="ZINC_FINGER_C2H2_2"/>
    <property type="match status" value="1"/>
</dbReference>
<proteinExistence type="predicted"/>
<evidence type="ECO:0000259" key="3">
    <source>
        <dbReference type="PROSITE" id="PS50157"/>
    </source>
</evidence>
<evidence type="ECO:0000313" key="4">
    <source>
        <dbReference type="EMBL" id="KAL3421480.1"/>
    </source>
</evidence>
<dbReference type="Proteomes" id="UP001629113">
    <property type="component" value="Unassembled WGS sequence"/>
</dbReference>
<evidence type="ECO:0000313" key="5">
    <source>
        <dbReference type="Proteomes" id="UP001629113"/>
    </source>
</evidence>
<keyword evidence="1" id="KW-0479">Metal-binding</keyword>
<feature type="compositionally biased region" description="Gly residues" evidence="2">
    <location>
        <begin position="180"/>
        <end position="190"/>
    </location>
</feature>
<evidence type="ECO:0000256" key="1">
    <source>
        <dbReference type="PROSITE-ProRule" id="PRU00042"/>
    </source>
</evidence>
<name>A0ABR4PDT0_9HELO</name>
<keyword evidence="5" id="KW-1185">Reference proteome</keyword>
<feature type="domain" description="C2H2-type" evidence="3">
    <location>
        <begin position="83"/>
        <end position="115"/>
    </location>
</feature>
<feature type="compositionally biased region" description="Polar residues" evidence="2">
    <location>
        <begin position="1"/>
        <end position="33"/>
    </location>
</feature>
<keyword evidence="1" id="KW-0863">Zinc-finger</keyword>
<dbReference type="InterPro" id="IPR013087">
    <property type="entry name" value="Znf_C2H2_type"/>
</dbReference>
<feature type="compositionally biased region" description="Acidic residues" evidence="2">
    <location>
        <begin position="191"/>
        <end position="200"/>
    </location>
</feature>
<sequence>MADHTSSTSGPRKCQLCQTDRSVSQEQKASNQPLPFHRSDTNDPQDKLWDNPSALSGHVSGVFHNRFHIWSRNMQLASDRDGYTCPYGCGRSYDHLSSLVRHIKQAPTQKTLEKAPDHDAKKRRAGWYRADWDRDDISADIRRKQRAYYKAKYQPKGKAKAGDGAVNNNSGEGSDRDTGSGRGSDAGNDGGNDEGNDEGSDPGSDKRKITKKAPLLKRKGFPPSSSSSYSSPSEQVLKKLHANLAAINEATSTLLQQAHSLTEKIAEVEEMAADALRDAENAGYRRHRDGQDAGRDAGRVAKRAVRRSTRNSVA</sequence>
<reference evidence="4 5" key="1">
    <citation type="submission" date="2024-06" db="EMBL/GenBank/DDBJ databases">
        <title>Complete genome of Phlyctema vagabunda strain 19-DSS-EL-015.</title>
        <authorList>
            <person name="Fiorenzani C."/>
        </authorList>
    </citation>
    <scope>NUCLEOTIDE SEQUENCE [LARGE SCALE GENOMIC DNA]</scope>
    <source>
        <strain evidence="4 5">19-DSS-EL-015</strain>
    </source>
</reference>
<feature type="region of interest" description="Disordered" evidence="2">
    <location>
        <begin position="279"/>
        <end position="314"/>
    </location>
</feature>